<dbReference type="InterPro" id="IPR050091">
    <property type="entry name" value="PKS_NRPS_Biosynth_Enz"/>
</dbReference>
<dbReference type="PROSITE" id="PS50075">
    <property type="entry name" value="CARRIER"/>
    <property type="match status" value="2"/>
</dbReference>
<dbReference type="InterPro" id="IPR014031">
    <property type="entry name" value="Ketoacyl_synth_C"/>
</dbReference>
<dbReference type="SMART" id="SM00823">
    <property type="entry name" value="PKS_PP"/>
    <property type="match status" value="2"/>
</dbReference>
<dbReference type="Pfam" id="PF08659">
    <property type="entry name" value="KR"/>
    <property type="match status" value="2"/>
</dbReference>
<dbReference type="InterPro" id="IPR014043">
    <property type="entry name" value="Acyl_transferase_dom"/>
</dbReference>
<evidence type="ECO:0000256" key="6">
    <source>
        <dbReference type="SAM" id="MobiDB-lite"/>
    </source>
</evidence>
<dbReference type="InterPro" id="IPR049552">
    <property type="entry name" value="PKS_DH_N"/>
</dbReference>
<dbReference type="InterPro" id="IPR032821">
    <property type="entry name" value="PKS_assoc"/>
</dbReference>
<dbReference type="InterPro" id="IPR057326">
    <property type="entry name" value="KR_dom"/>
</dbReference>
<dbReference type="SUPFAM" id="SSF53901">
    <property type="entry name" value="Thiolase-like"/>
    <property type="match status" value="2"/>
</dbReference>
<evidence type="ECO:0000313" key="10">
    <source>
        <dbReference type="EMBL" id="MFF0456591.1"/>
    </source>
</evidence>
<dbReference type="InterPro" id="IPR016035">
    <property type="entry name" value="Acyl_Trfase/lysoPLipase"/>
</dbReference>
<feature type="compositionally biased region" description="Low complexity" evidence="6">
    <location>
        <begin position="1798"/>
        <end position="1819"/>
    </location>
</feature>
<dbReference type="Gene3D" id="3.40.366.10">
    <property type="entry name" value="Malonyl-Coenzyme A Acyl Carrier Protein, domain 2"/>
    <property type="match status" value="2"/>
</dbReference>
<dbReference type="InterPro" id="IPR016039">
    <property type="entry name" value="Thiolase-like"/>
</dbReference>
<dbReference type="InterPro" id="IPR042104">
    <property type="entry name" value="PKS_dehydratase_sf"/>
</dbReference>
<feature type="active site" description="Proton acceptor; for dehydratase activity" evidence="5">
    <location>
        <position position="2324"/>
    </location>
</feature>
<keyword evidence="3" id="KW-0808">Transferase</keyword>
<dbReference type="InterPro" id="IPR014030">
    <property type="entry name" value="Ketoacyl_synth_N"/>
</dbReference>
<dbReference type="Proteomes" id="UP001601521">
    <property type="component" value="Unassembled WGS sequence"/>
</dbReference>
<evidence type="ECO:0000256" key="3">
    <source>
        <dbReference type="ARBA" id="ARBA00022679"/>
    </source>
</evidence>
<feature type="region of interest" description="N-terminal hotdog fold" evidence="5">
    <location>
        <begin position="2293"/>
        <end position="2420"/>
    </location>
</feature>
<feature type="active site" description="Proton acceptor; for dehydratase activity" evidence="5">
    <location>
        <position position="566"/>
    </location>
</feature>
<dbReference type="InterPro" id="IPR020841">
    <property type="entry name" value="PKS_Beta-ketoAc_synthase_dom"/>
</dbReference>
<evidence type="ECO:0000259" key="7">
    <source>
        <dbReference type="PROSITE" id="PS50075"/>
    </source>
</evidence>
<feature type="domain" description="Carrier" evidence="7">
    <location>
        <begin position="3014"/>
        <end position="3089"/>
    </location>
</feature>
<dbReference type="Pfam" id="PF02801">
    <property type="entry name" value="Ketoacyl-synt_C"/>
    <property type="match status" value="1"/>
</dbReference>
<evidence type="ECO:0000313" key="11">
    <source>
        <dbReference type="Proteomes" id="UP001601521"/>
    </source>
</evidence>
<feature type="region of interest" description="N-terminal hotdog fold" evidence="5">
    <location>
        <begin position="534"/>
        <end position="660"/>
    </location>
</feature>
<feature type="active site" description="Proton donor; for dehydratase activity" evidence="5">
    <location>
        <position position="733"/>
    </location>
</feature>
<dbReference type="SMART" id="SM00826">
    <property type="entry name" value="PKS_DH"/>
    <property type="match status" value="2"/>
</dbReference>
<dbReference type="Pfam" id="PF00698">
    <property type="entry name" value="Acyl_transf_1"/>
    <property type="match status" value="2"/>
</dbReference>
<feature type="region of interest" description="Disordered" evidence="6">
    <location>
        <begin position="1762"/>
        <end position="1819"/>
    </location>
</feature>
<dbReference type="Gene3D" id="3.30.70.3290">
    <property type="match status" value="3"/>
</dbReference>
<dbReference type="Pfam" id="PF21089">
    <property type="entry name" value="PKS_DH_N"/>
    <property type="match status" value="2"/>
</dbReference>
<dbReference type="SMART" id="SM00827">
    <property type="entry name" value="PKS_AT"/>
    <property type="match status" value="2"/>
</dbReference>
<dbReference type="InterPro" id="IPR055123">
    <property type="entry name" value="SpnB-like_Rossmann"/>
</dbReference>
<feature type="domain" description="Ketosynthase family 3 (KS3)" evidence="8">
    <location>
        <begin position="1341"/>
        <end position="1760"/>
    </location>
</feature>
<dbReference type="InterPro" id="IPR001227">
    <property type="entry name" value="Ac_transferase_dom_sf"/>
</dbReference>
<dbReference type="Gene3D" id="3.40.47.10">
    <property type="match status" value="2"/>
</dbReference>
<dbReference type="InterPro" id="IPR020806">
    <property type="entry name" value="PKS_PP-bd"/>
</dbReference>
<name>A0ABW6NQ92_9NOCA</name>
<dbReference type="PANTHER" id="PTHR43775:SF51">
    <property type="entry name" value="INACTIVE PHENOLPHTHIOCEROL SYNTHESIS POLYKETIDE SYNTHASE TYPE I PKS1-RELATED"/>
    <property type="match status" value="1"/>
</dbReference>
<keyword evidence="2" id="KW-0597">Phosphoprotein</keyword>
<dbReference type="InterPro" id="IPR049551">
    <property type="entry name" value="PKS_DH_C"/>
</dbReference>
<dbReference type="CDD" id="cd08956">
    <property type="entry name" value="KR_3_FAS_SDR_x"/>
    <property type="match status" value="2"/>
</dbReference>
<dbReference type="SUPFAM" id="SSF55048">
    <property type="entry name" value="Probable ACP-binding domain of malonyl-CoA ACP transacylase"/>
    <property type="match status" value="2"/>
</dbReference>
<feature type="domain" description="PKS/mFAS DH" evidence="9">
    <location>
        <begin position="2293"/>
        <end position="2566"/>
    </location>
</feature>
<feature type="region of interest" description="C-terminal hotdog fold" evidence="5">
    <location>
        <begin position="2434"/>
        <end position="2566"/>
    </location>
</feature>
<gene>
    <name evidence="10" type="ORF">ACFYTH_24790</name>
</gene>
<dbReference type="InterPro" id="IPR036291">
    <property type="entry name" value="NAD(P)-bd_dom_sf"/>
</dbReference>
<dbReference type="InterPro" id="IPR013968">
    <property type="entry name" value="PKS_KR"/>
</dbReference>
<feature type="domain" description="Carrier" evidence="7">
    <location>
        <begin position="1246"/>
        <end position="1321"/>
    </location>
</feature>
<feature type="region of interest" description="C-terminal hotdog fold" evidence="5">
    <location>
        <begin position="674"/>
        <end position="809"/>
    </location>
</feature>
<accession>A0ABW6NQ92</accession>
<dbReference type="CDD" id="cd00833">
    <property type="entry name" value="PKS"/>
    <property type="match status" value="1"/>
</dbReference>
<organism evidence="10 11">
    <name type="scientific">Nocardia africana</name>
    <dbReference type="NCBI Taxonomy" id="134964"/>
    <lineage>
        <taxon>Bacteria</taxon>
        <taxon>Bacillati</taxon>
        <taxon>Actinomycetota</taxon>
        <taxon>Actinomycetes</taxon>
        <taxon>Mycobacteriales</taxon>
        <taxon>Nocardiaceae</taxon>
        <taxon>Nocardia</taxon>
    </lineage>
</organism>
<dbReference type="SUPFAM" id="SSF51735">
    <property type="entry name" value="NAD(P)-binding Rossmann-fold domains"/>
    <property type="match status" value="4"/>
</dbReference>
<dbReference type="RefSeq" id="WP_387253468.1">
    <property type="nucleotide sequence ID" value="NZ_JBIALX010000011.1"/>
</dbReference>
<dbReference type="InterPro" id="IPR016036">
    <property type="entry name" value="Malonyl_transacylase_ACP-bd"/>
</dbReference>
<dbReference type="InterPro" id="IPR018201">
    <property type="entry name" value="Ketoacyl_synth_AS"/>
</dbReference>
<comment type="caution">
    <text evidence="10">The sequence shown here is derived from an EMBL/GenBank/DDBJ whole genome shotgun (WGS) entry which is preliminary data.</text>
</comment>
<dbReference type="EMBL" id="JBIALX010000011">
    <property type="protein sequence ID" value="MFF0456591.1"/>
    <property type="molecule type" value="Genomic_DNA"/>
</dbReference>
<evidence type="ECO:0000256" key="1">
    <source>
        <dbReference type="ARBA" id="ARBA00022450"/>
    </source>
</evidence>
<evidence type="ECO:0000259" key="9">
    <source>
        <dbReference type="PROSITE" id="PS52019"/>
    </source>
</evidence>
<dbReference type="Gene3D" id="3.10.129.110">
    <property type="entry name" value="Polyketide synthase dehydratase"/>
    <property type="match status" value="2"/>
</dbReference>
<dbReference type="Pfam" id="PF16197">
    <property type="entry name" value="KAsynt_C_assoc"/>
    <property type="match status" value="1"/>
</dbReference>
<dbReference type="InterPro" id="IPR009081">
    <property type="entry name" value="PP-bd_ACP"/>
</dbReference>
<feature type="compositionally biased region" description="Low complexity" evidence="6">
    <location>
        <begin position="1777"/>
        <end position="1788"/>
    </location>
</feature>
<dbReference type="InterPro" id="IPR036736">
    <property type="entry name" value="ACP-like_sf"/>
</dbReference>
<dbReference type="InterPro" id="IPR020807">
    <property type="entry name" value="PKS_DH"/>
</dbReference>
<dbReference type="PROSITE" id="PS52004">
    <property type="entry name" value="KS3_2"/>
    <property type="match status" value="1"/>
</dbReference>
<dbReference type="SUPFAM" id="SSF52151">
    <property type="entry name" value="FabD/lysophospholipase-like"/>
    <property type="match status" value="2"/>
</dbReference>
<dbReference type="SUPFAM" id="SSF47336">
    <property type="entry name" value="ACP-like"/>
    <property type="match status" value="2"/>
</dbReference>
<protein>
    <submittedName>
        <fullName evidence="10">SDR family NAD(P)-dependent oxidoreductase</fullName>
    </submittedName>
</protein>
<keyword evidence="1" id="KW-0596">Phosphopantetheine</keyword>
<evidence type="ECO:0000256" key="4">
    <source>
        <dbReference type="ARBA" id="ARBA00023315"/>
    </source>
</evidence>
<dbReference type="InterPro" id="IPR049900">
    <property type="entry name" value="PKS_mFAS_DH"/>
</dbReference>
<evidence type="ECO:0000259" key="8">
    <source>
        <dbReference type="PROSITE" id="PS52004"/>
    </source>
</evidence>
<feature type="domain" description="PKS/mFAS DH" evidence="9">
    <location>
        <begin position="534"/>
        <end position="809"/>
    </location>
</feature>
<dbReference type="Pfam" id="PF22953">
    <property type="entry name" value="SpnB_Rossmann"/>
    <property type="match status" value="1"/>
</dbReference>
<evidence type="ECO:0000256" key="2">
    <source>
        <dbReference type="ARBA" id="ARBA00022553"/>
    </source>
</evidence>
<keyword evidence="4" id="KW-0012">Acyltransferase</keyword>
<feature type="compositionally biased region" description="Low complexity" evidence="6">
    <location>
        <begin position="664"/>
        <end position="674"/>
    </location>
</feature>
<dbReference type="PROSITE" id="PS52019">
    <property type="entry name" value="PKS_MFAS_DH"/>
    <property type="match status" value="2"/>
</dbReference>
<dbReference type="Pfam" id="PF14765">
    <property type="entry name" value="PS-DH"/>
    <property type="match status" value="2"/>
</dbReference>
<sequence length="3165" mass="329925">MSLYCEEPSRHVDWASGNVRLLDRARDWDTPEGRPRRAGVSSFGISGTNAHLILEQAPEPPPAPDVAAEPKTLVAQGITLWAMSARSTAALAGQAERLREFVTTGAGAGADLARVGWALTQRSAFEHRAVVLGSDRAALVAGLEQLTRPEHAATQKLSEIVTGRVVPGVESVVLVFGGQGSQWAGMGRQLLAGSPVFAASMRECERALAPHVDWSLTQALGDERLLYRVDVVQPALWAVMVSLARVWQSLGVSVGAVVGHSQGEIAAACVAGVLSIADAARVVAVRSRVLRRLAGSGGMAAVDAPQDAVRRMLLPGIDIAAVNGPQSIVVSGEIRSLDAFTAAAEGAGLRVRRLAVDYAGHSPQIDILEAELREALGHIAPRAAETAFYSTVIGSRIDAADLDTTYWISNLRRPVLFEQAVGALLADGYRCFLEVSPHPVLAAAVTDTAAVAHDGPVAVLASIRRADDRPARLLRSAAEAFVAGIHINWETVYSGSDREPVKLPPYAFDHERYWLATADSRAGLPAIGVASVTHPMLGAAVEDPGSDTVITTGRIALAAQPWLSDHAVLDRILVPGTVFVELAVVAADRVGCAVLRELTIAAPAQIPADGAMTVRVVVGPPDAAADGGRPIRIHLRPDRDDDSAWTLHAEGWADHADPAPPADPSASDRPPADAAPLDIAGTYAALAELGYDYGPAFRGLRRAWRRGSRVFAEVELPETVDESGFILHPALFDAILHPAIGDRRDSDTLAVPFTWRGVTVRAVGARRLRAEVVRDDAEVIAVRAVDDLGRPVLSVDALVTRPLDPSTLRSAPRNIDPLLGVRWDPAPAFGADDIAAAALQVVPAPDGDVVAETHTAVSRMLAALQQWPLDDERRLVVVTQGAIAMMPGESVNDLAGAAVWGLVRSAQVERPDRIVLVDTDDREGVRSRIGALAAVGEPELVVRHGQVFVPRVVRIESPAEAAPLVSGGTVLITGGTGGVGAAVARHLVAEHGVRQLVLVSRRGPAAAGAAELTADLVAAGATVRVLSCDVAQRNSLDAVLAEIRAEGALVGVVHAAGVLDDGVLESQDAHRIDGVLRPKVDGAWHLHQATLADDLILFVLFSSVAGVLGSAGQTGYAAANRFLDALAGHRRGLGLPAVSVAWGWWAVDTGMTGRLGDTDRERIRRAGLTPMPTDRALALFDRAVHATEPVVLAAALDPKRLRAQSDTPLPPVLADLVATQRAADPGRVDANLRDRLRGLDDEGRRDLILDLVRTHAATVLGHRGGDAIDLDTSFRDQGFDSLDAVGFRDRLGTAVGLRLPAGAVFDYPTPRDLVRFLVGELTGRTESAAAPPAAGSARAADDPVVIVGMSCRFPGGANSPGRLWDVVAEGRDVVAAFPDDRGWDLAALYGAEPDETGAARPRQGGFLYDAADFDAAFFGISPREALGMDPQQRLLLEVSWEAVESAGIDPHLLRGSRTGIFAGVASPQRYGSGGFGIPATAASVVSGRVAYVLGLEGPAITVDTACSSSLVALHLAAGSIRSGECDLALAGGVTVMSSPEVFVEFARQQGLSPDGRCRSYCEHADGTGWAEGVGVVLIERLSRANELGHRVLAMVAGSAVNQDGASNGLTAPNGPSQQRVIRAALAAARLGVEDVDVVEGHGTGTRLGDPIEIDALMATYGQRDPALEPLRLGSVKSNMGHAQAAAGIAGVIKMVMAMRHGIMPRSLYCDLPSTQVDWQSARVRLLAEPREWTVPSGRPRRAAVSSFGISGTNAHLVLEQAPSATAASPAQPPSPPGSSLSAPVPGSAVEPPRSPAVSAPGALAEPPSPPASGAEEATEPVAAPTVWLVSARSRGALAGQAARLREFAVGAGDGVDPARIGWSSTRRSAFEHRAVVVGRDRAELVRGLSAVADSTYGTPVVSGRVDTGGAVWMFPGQGSQRLGVGRELYAAFPGFAAGWDEAVAAVDALLSEALRSAGARSLTDVVWGDEARRLERTTFAQPALFATGIAAARLWQSWGMRPDAMIGHSVGEITAACVAGVLSLPDAARVVAARARLMGELPAGGAMAALNVPEGEAAQTISEIGDAALSLAAVNAPRSVVVSGPEPAVAAVVARMRAAGRSARMLAVSHAFHSPAMTPMLDRFAEEIAGIDPRPARVRVVCGETGTIIGTNEPPTAFDAAYWADRIVRPVRFRDGITGLYRAGMRHFAELGPGRALTAAVTETLDGAGTEDDAIGSAWSAQSALHDPACAEIDALIAAAGRLWSVGRAVDWAQLFPPAARHWVELPTYAFERQRYWLERADGPASGAGGIVHALLGRVLHSPDGRVTMVGRLSPGAQRWLAEHRVAGRLLFPGTGFVELALSAGAAVGAPVLRELTLSAPLPVPDSGAVEVHVVVAAADAASHDAARTLTIHSRPASGGADEEWTLHAEGIVDQRVSSPATAEWAEVWPPDGAVAMPVEDAYERLADAGYEYGPLFRGMRGAWRRGTELFAEVALPGTLDVSGYGVHPALLDACLHPLLLTGDTVVVPFDWTGVSVGACVAGTLRVRSVRTGDLRVGVQAVDSDGEPVLTIEGVTGRPARRHAATLPAVSNSLSEVRWRPAPSTDGVAPPRNTVRRRLVHDGVDAPAAAADVVVLDCRAGASGPEVLARAHASTVAVVDWVRTWLSRNASGSRLLVVVPDHDAEPEGAAGLAAAAIRGAVRSAQAEHPGRIVLVNSAVPEIDPLTVLEAGEAEVALRAGAVWVPRLVRVRAGGEPPDIGGGTVLITGGTGGLGAAVARHLVRAHQVGELVLVSRRGAAAPGADDLVRELEDLGARVSVVACDVADATAVRAVVAGIGPEAPLIGVVHAAGVLDDGVLDSLTAPRIEAVLRPKVDGAWHLHEQIGTRELRFFLLFSSVSGLLGGPGQANYAAANAFLDALARYRRARGLCATAVAWGPWAETGMAAQRAAAPHGPLGAALPTDRALAILDATLSLDTAAVVGCLWDSASFDSAVPAVLTELVRTPPSVGAADRSARPAELRTMLREMTPPQQVGHLLAVIRQQAAIVLGHTDNDAIDARSAFADLGFDSLSAVQFRNALAAATGSTLSAGLVFDHPTPVALAEFLRTTLIGEPDPDDRDRAVDEALNRLEALLAAADDGARVGAHIRERILRITATRDAPAGPPADADIAAMSGAELLSIIDHEL</sequence>
<evidence type="ECO:0000256" key="5">
    <source>
        <dbReference type="PROSITE-ProRule" id="PRU01363"/>
    </source>
</evidence>
<dbReference type="PANTHER" id="PTHR43775">
    <property type="entry name" value="FATTY ACID SYNTHASE"/>
    <property type="match status" value="1"/>
</dbReference>
<dbReference type="SMART" id="SM00822">
    <property type="entry name" value="PKS_KR"/>
    <property type="match status" value="2"/>
</dbReference>
<proteinExistence type="predicted"/>
<dbReference type="Pfam" id="PF00550">
    <property type="entry name" value="PP-binding"/>
    <property type="match status" value="2"/>
</dbReference>
<dbReference type="Gene3D" id="3.40.50.720">
    <property type="entry name" value="NAD(P)-binding Rossmann-like Domain"/>
    <property type="match status" value="2"/>
</dbReference>
<dbReference type="SMART" id="SM00825">
    <property type="entry name" value="PKS_KS"/>
    <property type="match status" value="1"/>
</dbReference>
<dbReference type="Gene3D" id="1.10.1200.10">
    <property type="entry name" value="ACP-like"/>
    <property type="match status" value="2"/>
</dbReference>
<dbReference type="Pfam" id="PF00109">
    <property type="entry name" value="ketoacyl-synt"/>
    <property type="match status" value="1"/>
</dbReference>
<dbReference type="PROSITE" id="PS00606">
    <property type="entry name" value="KS3_1"/>
    <property type="match status" value="1"/>
</dbReference>
<dbReference type="SMART" id="SM01294">
    <property type="entry name" value="PKS_PP_betabranch"/>
    <property type="match status" value="2"/>
</dbReference>
<feature type="region of interest" description="Disordered" evidence="6">
    <location>
        <begin position="653"/>
        <end position="674"/>
    </location>
</feature>
<feature type="active site" description="Proton donor; for dehydratase activity" evidence="5">
    <location>
        <position position="2493"/>
    </location>
</feature>
<keyword evidence="11" id="KW-1185">Reference proteome</keyword>
<reference evidence="10 11" key="1">
    <citation type="submission" date="2024-10" db="EMBL/GenBank/DDBJ databases">
        <title>The Natural Products Discovery Center: Release of the First 8490 Sequenced Strains for Exploring Actinobacteria Biosynthetic Diversity.</title>
        <authorList>
            <person name="Kalkreuter E."/>
            <person name="Kautsar S.A."/>
            <person name="Yang D."/>
            <person name="Bader C.D."/>
            <person name="Teijaro C.N."/>
            <person name="Fluegel L."/>
            <person name="Davis C.M."/>
            <person name="Simpson J.R."/>
            <person name="Lauterbach L."/>
            <person name="Steele A.D."/>
            <person name="Gui C."/>
            <person name="Meng S."/>
            <person name="Li G."/>
            <person name="Viehrig K."/>
            <person name="Ye F."/>
            <person name="Su P."/>
            <person name="Kiefer A.F."/>
            <person name="Nichols A."/>
            <person name="Cepeda A.J."/>
            <person name="Yan W."/>
            <person name="Fan B."/>
            <person name="Jiang Y."/>
            <person name="Adhikari A."/>
            <person name="Zheng C.-J."/>
            <person name="Schuster L."/>
            <person name="Cowan T.M."/>
            <person name="Smanski M.J."/>
            <person name="Chevrette M.G."/>
            <person name="De Carvalho L.P.S."/>
            <person name="Shen B."/>
        </authorList>
    </citation>
    <scope>NUCLEOTIDE SEQUENCE [LARGE SCALE GENOMIC DNA]</scope>
    <source>
        <strain evidence="10 11">NPDC004550</strain>
    </source>
</reference>